<feature type="region of interest" description="Disordered" evidence="1">
    <location>
        <begin position="187"/>
        <end position="226"/>
    </location>
</feature>
<dbReference type="GO" id="GO:0008081">
    <property type="term" value="F:phosphoric diester hydrolase activity"/>
    <property type="evidence" value="ECO:0007669"/>
    <property type="project" value="InterPro"/>
</dbReference>
<dbReference type="InterPro" id="IPR000909">
    <property type="entry name" value="PLipase_C_PInositol-sp_X_dom"/>
</dbReference>
<reference evidence="3 4" key="1">
    <citation type="submission" date="2019-05" db="EMBL/GenBank/DDBJ databases">
        <title>Emergence of the Ug99 lineage of the wheat stem rust pathogen through somatic hybridization.</title>
        <authorList>
            <person name="Li F."/>
            <person name="Upadhyaya N.M."/>
            <person name="Sperschneider J."/>
            <person name="Matny O."/>
            <person name="Nguyen-Phuc H."/>
            <person name="Mago R."/>
            <person name="Raley C."/>
            <person name="Miller M.E."/>
            <person name="Silverstein K.A.T."/>
            <person name="Henningsen E."/>
            <person name="Hirsch C.D."/>
            <person name="Visser B."/>
            <person name="Pretorius Z.A."/>
            <person name="Steffenson B.J."/>
            <person name="Schwessinger B."/>
            <person name="Dodds P.N."/>
            <person name="Figueroa M."/>
        </authorList>
    </citation>
    <scope>NUCLEOTIDE SEQUENCE [LARGE SCALE GENOMIC DNA]</scope>
    <source>
        <strain evidence="3">21-0</strain>
    </source>
</reference>
<organism evidence="3 4">
    <name type="scientific">Puccinia graminis f. sp. tritici</name>
    <dbReference type="NCBI Taxonomy" id="56615"/>
    <lineage>
        <taxon>Eukaryota</taxon>
        <taxon>Fungi</taxon>
        <taxon>Dikarya</taxon>
        <taxon>Basidiomycota</taxon>
        <taxon>Pucciniomycotina</taxon>
        <taxon>Pucciniomycetes</taxon>
        <taxon>Pucciniales</taxon>
        <taxon>Pucciniaceae</taxon>
        <taxon>Puccinia</taxon>
    </lineage>
</organism>
<dbReference type="Proteomes" id="UP000324748">
    <property type="component" value="Unassembled WGS sequence"/>
</dbReference>
<evidence type="ECO:0000259" key="2">
    <source>
        <dbReference type="SMART" id="SM00148"/>
    </source>
</evidence>
<evidence type="ECO:0000313" key="4">
    <source>
        <dbReference type="Proteomes" id="UP000324748"/>
    </source>
</evidence>
<feature type="domain" description="Phosphatidylinositol-specific phospholipase C X" evidence="2">
    <location>
        <begin position="271"/>
        <end position="424"/>
    </location>
</feature>
<evidence type="ECO:0000256" key="1">
    <source>
        <dbReference type="SAM" id="MobiDB-lite"/>
    </source>
</evidence>
<dbReference type="InterPro" id="IPR051057">
    <property type="entry name" value="PI-PLC_domain"/>
</dbReference>
<dbReference type="AlphaFoldDB" id="A0A5B0MBS7"/>
<comment type="caution">
    <text evidence="3">The sequence shown here is derived from an EMBL/GenBank/DDBJ whole genome shotgun (WGS) entry which is preliminary data.</text>
</comment>
<sequence>MVDHFLPISISNRTSATIQIHCEASSSTSSEYKDSIGAFQTTLTKAIKADFTLKNLEILISIDLEEPTLVKIQLVKRRRRNCRLQDQRPEASSSTTTTITDDNQHPSKKNEILRNKSAIIKNKIQGTLLSKVDQNRKFFRLKIEYYLNSQPLKPRDQQIIEEQAGADDAPLEQPTEVAIVQDNDAEHQALQGKTPEVRGKTPDTAEASADQAQENSAGRRNSLNQSPGKRLFVPKFEIFQVISPDGSVSIMILKSRNFSNWMSHLPDEVAISELTIPGSHQSCAIYGWPVARCQTRSLARQLKDGIRFLDIRLALPNKKKASPSDPTDETGKLIAYHGIQSQAIKFQEILRILDDFLSAQPTETLIVSIKRENHSDAELFKKTLLHEFVDFYQSEQSFKSHWWLNAFLPNSLKQVRGKIILFSRKLFHSAGEEDFGIRFPVWPNNSSEIWETSIPNTNVAVQDWYDIGSCLSISKKSTLACVSLCGALHEPLRSTSSPVPLAQPMSCDPSASRNTAVPSEEGEGREGAAQGTETSNENPRTWVITFLSASSLLLGFPAICSRGIGLPKVGLGIEGINSRVARWLVSRRDQSHHPGPNLDPSSSSNIKGVVCLMDFYQSPKEALVSLLVDCNFTS</sequence>
<dbReference type="SUPFAM" id="SSF51695">
    <property type="entry name" value="PLC-like phosphodiesterases"/>
    <property type="match status" value="1"/>
</dbReference>
<dbReference type="EMBL" id="VSWC01000158">
    <property type="protein sequence ID" value="KAA1073314.1"/>
    <property type="molecule type" value="Genomic_DNA"/>
</dbReference>
<gene>
    <name evidence="3" type="ORF">PGT21_008140</name>
</gene>
<feature type="region of interest" description="Disordered" evidence="1">
    <location>
        <begin position="84"/>
        <end position="108"/>
    </location>
</feature>
<feature type="region of interest" description="Disordered" evidence="1">
    <location>
        <begin position="494"/>
        <end position="537"/>
    </location>
</feature>
<dbReference type="PANTHER" id="PTHR13593:SF148">
    <property type="entry name" value="PHOSPHATIDYLINOSITOL-SPECIFIC PHOSPHOLIPASE C X DOMAIN-CONTAINING PROTEIN"/>
    <property type="match status" value="1"/>
</dbReference>
<protein>
    <recommendedName>
        <fullName evidence="2">Phosphatidylinositol-specific phospholipase C X domain-containing protein</fullName>
    </recommendedName>
</protein>
<dbReference type="PROSITE" id="PS50007">
    <property type="entry name" value="PIPLC_X_DOMAIN"/>
    <property type="match status" value="1"/>
</dbReference>
<feature type="compositionally biased region" description="Polar residues" evidence="1">
    <location>
        <begin position="210"/>
        <end position="226"/>
    </location>
</feature>
<name>A0A5B0MBS7_PUCGR</name>
<dbReference type="InterPro" id="IPR017946">
    <property type="entry name" value="PLC-like_Pdiesterase_TIM-brl"/>
</dbReference>
<accession>A0A5B0MBS7</accession>
<dbReference type="Pfam" id="PF00388">
    <property type="entry name" value="PI-PLC-X"/>
    <property type="match status" value="1"/>
</dbReference>
<dbReference type="OrthoDB" id="1046782at2759"/>
<evidence type="ECO:0000313" key="3">
    <source>
        <dbReference type="EMBL" id="KAA1073314.1"/>
    </source>
</evidence>
<dbReference type="SMART" id="SM00148">
    <property type="entry name" value="PLCXc"/>
    <property type="match status" value="1"/>
</dbReference>
<dbReference type="GO" id="GO:0006629">
    <property type="term" value="P:lipid metabolic process"/>
    <property type="evidence" value="ECO:0007669"/>
    <property type="project" value="InterPro"/>
</dbReference>
<keyword evidence="4" id="KW-1185">Reference proteome</keyword>
<proteinExistence type="predicted"/>
<dbReference type="Gene3D" id="3.20.20.190">
    <property type="entry name" value="Phosphatidylinositol (PI) phosphodiesterase"/>
    <property type="match status" value="1"/>
</dbReference>
<dbReference type="PANTHER" id="PTHR13593">
    <property type="match status" value="1"/>
</dbReference>